<feature type="transmembrane region" description="Helical" evidence="1">
    <location>
        <begin position="381"/>
        <end position="402"/>
    </location>
</feature>
<dbReference type="AlphaFoldDB" id="A0ABD5Z6Z0"/>
<dbReference type="InterPro" id="IPR010656">
    <property type="entry name" value="DctM"/>
</dbReference>
<dbReference type="PANTHER" id="PTHR43849">
    <property type="entry name" value="BLL3936 PROTEIN"/>
    <property type="match status" value="1"/>
</dbReference>
<protein>
    <submittedName>
        <fullName evidence="3">TRAP transporter permease</fullName>
    </submittedName>
</protein>
<feature type="transmembrane region" description="Helical" evidence="1">
    <location>
        <begin position="608"/>
        <end position="628"/>
    </location>
</feature>
<feature type="transmembrane region" description="Helical" evidence="1">
    <location>
        <begin position="171"/>
        <end position="192"/>
    </location>
</feature>
<comment type="caution">
    <text evidence="3">The sequence shown here is derived from an EMBL/GenBank/DDBJ whole genome shotgun (WGS) entry which is preliminary data.</text>
</comment>
<feature type="transmembrane region" description="Helical" evidence="1">
    <location>
        <begin position="111"/>
        <end position="130"/>
    </location>
</feature>
<feature type="transmembrane region" description="Helical" evidence="1">
    <location>
        <begin position="522"/>
        <end position="540"/>
    </location>
</feature>
<feature type="transmembrane region" description="Helical" evidence="1">
    <location>
        <begin position="136"/>
        <end position="159"/>
    </location>
</feature>
<dbReference type="RefSeq" id="WP_279527657.1">
    <property type="nucleotide sequence ID" value="NZ_CP122312.1"/>
</dbReference>
<gene>
    <name evidence="3" type="ORF">ACFQJ9_16015</name>
</gene>
<evidence type="ECO:0000259" key="2">
    <source>
        <dbReference type="Pfam" id="PF06808"/>
    </source>
</evidence>
<keyword evidence="1" id="KW-0812">Transmembrane</keyword>
<proteinExistence type="predicted"/>
<evidence type="ECO:0000313" key="4">
    <source>
        <dbReference type="Proteomes" id="UP001596447"/>
    </source>
</evidence>
<feature type="transmembrane region" description="Helical" evidence="1">
    <location>
        <begin position="315"/>
        <end position="336"/>
    </location>
</feature>
<feature type="transmembrane region" description="Helical" evidence="1">
    <location>
        <begin position="552"/>
        <end position="576"/>
    </location>
</feature>
<evidence type="ECO:0000256" key="1">
    <source>
        <dbReference type="SAM" id="Phobius"/>
    </source>
</evidence>
<feature type="transmembrane region" description="Helical" evidence="1">
    <location>
        <begin position="58"/>
        <end position="75"/>
    </location>
</feature>
<feature type="transmembrane region" description="Helical" evidence="1">
    <location>
        <begin position="582"/>
        <end position="601"/>
    </location>
</feature>
<dbReference type="Pfam" id="PF06808">
    <property type="entry name" value="DctM"/>
    <property type="match status" value="1"/>
</dbReference>
<keyword evidence="4" id="KW-1185">Reference proteome</keyword>
<feature type="transmembrane region" description="Helical" evidence="1">
    <location>
        <begin position="343"/>
        <end position="361"/>
    </location>
</feature>
<feature type="transmembrane region" description="Helical" evidence="1">
    <location>
        <begin position="212"/>
        <end position="238"/>
    </location>
</feature>
<evidence type="ECO:0000313" key="3">
    <source>
        <dbReference type="EMBL" id="MFC7200894.1"/>
    </source>
</evidence>
<name>A0ABD5Z6Z0_9EURY</name>
<feature type="transmembrane region" description="Helical" evidence="1">
    <location>
        <begin position="674"/>
        <end position="693"/>
    </location>
</feature>
<dbReference type="NCBIfam" id="TIGR02123">
    <property type="entry name" value="TRAP_fused"/>
    <property type="match status" value="1"/>
</dbReference>
<keyword evidence="1" id="KW-0472">Membrane</keyword>
<keyword evidence="1" id="KW-1133">Transmembrane helix</keyword>
<dbReference type="Proteomes" id="UP001596447">
    <property type="component" value="Unassembled WGS sequence"/>
</dbReference>
<organism evidence="3 4">
    <name type="scientific">Halospeciosus flavus</name>
    <dbReference type="NCBI Taxonomy" id="3032283"/>
    <lineage>
        <taxon>Archaea</taxon>
        <taxon>Methanobacteriati</taxon>
        <taxon>Methanobacteriota</taxon>
        <taxon>Stenosarchaea group</taxon>
        <taxon>Halobacteria</taxon>
        <taxon>Halobacteriales</taxon>
        <taxon>Halobacteriaceae</taxon>
        <taxon>Halospeciosus</taxon>
    </lineage>
</organism>
<feature type="transmembrane region" description="Helical" evidence="1">
    <location>
        <begin position="409"/>
        <end position="430"/>
    </location>
</feature>
<reference evidence="3 4" key="1">
    <citation type="journal article" date="2019" name="Int. J. Syst. Evol. Microbiol.">
        <title>The Global Catalogue of Microorganisms (GCM) 10K type strain sequencing project: providing services to taxonomists for standard genome sequencing and annotation.</title>
        <authorList>
            <consortium name="The Broad Institute Genomics Platform"/>
            <consortium name="The Broad Institute Genome Sequencing Center for Infectious Disease"/>
            <person name="Wu L."/>
            <person name="Ma J."/>
        </authorList>
    </citation>
    <scope>NUCLEOTIDE SEQUENCE [LARGE SCALE GENOMIC DNA]</scope>
    <source>
        <strain evidence="3 4">XZGYJ-43</strain>
    </source>
</reference>
<feature type="transmembrane region" description="Helical" evidence="1">
    <location>
        <begin position="31"/>
        <end position="52"/>
    </location>
</feature>
<dbReference type="EMBL" id="JBHTAR010000011">
    <property type="protein sequence ID" value="MFC7200894.1"/>
    <property type="molecule type" value="Genomic_DNA"/>
</dbReference>
<feature type="transmembrane region" description="Helical" evidence="1">
    <location>
        <begin position="705"/>
        <end position="724"/>
    </location>
</feature>
<sequence length="764" mass="79717">MTDTTRDRNRPTTSPRAAFDSLEARSPTEQVLVALVTVIGIALTASTLYFAWERPMVRSRWGIIFLGAGMTLYYLDRTLAKLGEPDSEGGSGFFVGRLDDRQYAMARRLDAVLCLVSAVAAAGASAYVQVNFERLFTEAIVVGFRQPDVVAGLVVVALVTDATRRAYGWSISLVVVGSVAYALFGTALPGFLSHTGMTLRDVATYGAVRISGAYGFILEIGATWVAIFIMFAGLARVYGALDVILDLGERVSQNLRSGVVHMAVISSMAMGSITGSAAANTATTGSFTIPMMKRQGVRADFAAAIESVASSGGQIMPPVMGVAAFLMADILGVSYVRIIQAAIIPALLFYFSVGVAVQFAVLRYGWTTEKTESAGFLRAAFSLETLVTTGYAVLLGAAFYAARDVLGLSLIWGGLLAAGVVLTVRFGHALVVEPSPTDARDAVGTSLERFFTGGHFAIPMLVLVYTLVVMRLSPLAAGLYTTVTMIATMYVRDLFVDGATPSTPVGTTVKTLEGFKQGALDMAPLVGVLASMGVIISMLTQTGLTQKVSLRMVALGGGVLVFVLLLAMCSSILFGLGMPTPAAYILVQALVAPALVGLGVADITAHLFVFYFAMLSAITPPVAVGVAVGSRIADSGFLTSAIQALRIGAAGFLIPFALVANDSLVTWTVTETPVATAAVLVGVVSLTAATIGYDGRHVLGYPRRVVYLALSLLAMYAPALGGIVGSSGAMGLQLGAAALALLGLGLAHVGRLPRPLAPPVKPEE</sequence>
<dbReference type="InterPro" id="IPR011853">
    <property type="entry name" value="TRAP_DctM-Dct_fused"/>
</dbReference>
<dbReference type="PANTHER" id="PTHR43849:SF2">
    <property type="entry name" value="BLL3936 PROTEIN"/>
    <property type="match status" value="1"/>
</dbReference>
<accession>A0ABD5Z6Z0</accession>
<feature type="transmembrane region" description="Helical" evidence="1">
    <location>
        <begin position="730"/>
        <end position="749"/>
    </location>
</feature>
<feature type="domain" description="TRAP C4-dicarboxylate transport system permease DctM subunit" evidence="2">
    <location>
        <begin position="155"/>
        <end position="669"/>
    </location>
</feature>
<feature type="transmembrane region" description="Helical" evidence="1">
    <location>
        <begin position="259"/>
        <end position="279"/>
    </location>
</feature>